<evidence type="ECO:0000256" key="1">
    <source>
        <dbReference type="SAM" id="MobiDB-lite"/>
    </source>
</evidence>
<dbReference type="EMBL" id="ML978123">
    <property type="protein sequence ID" value="KAF2102261.1"/>
    <property type="molecule type" value="Genomic_DNA"/>
</dbReference>
<name>A0A9P4IIH5_9PEZI</name>
<comment type="caution">
    <text evidence="2">The sequence shown here is derived from an EMBL/GenBank/DDBJ whole genome shotgun (WGS) entry which is preliminary data.</text>
</comment>
<organism evidence="2 3">
    <name type="scientific">Rhizodiscina lignyota</name>
    <dbReference type="NCBI Taxonomy" id="1504668"/>
    <lineage>
        <taxon>Eukaryota</taxon>
        <taxon>Fungi</taxon>
        <taxon>Dikarya</taxon>
        <taxon>Ascomycota</taxon>
        <taxon>Pezizomycotina</taxon>
        <taxon>Dothideomycetes</taxon>
        <taxon>Pleosporomycetidae</taxon>
        <taxon>Aulographales</taxon>
        <taxon>Rhizodiscinaceae</taxon>
        <taxon>Rhizodiscina</taxon>
    </lineage>
</organism>
<accession>A0A9P4IIH5</accession>
<gene>
    <name evidence="2" type="ORF">NA57DRAFT_54181</name>
</gene>
<dbReference type="Proteomes" id="UP000799772">
    <property type="component" value="Unassembled WGS sequence"/>
</dbReference>
<feature type="region of interest" description="Disordered" evidence="1">
    <location>
        <begin position="30"/>
        <end position="63"/>
    </location>
</feature>
<protein>
    <submittedName>
        <fullName evidence="2">Uncharacterized protein</fullName>
    </submittedName>
</protein>
<proteinExistence type="predicted"/>
<feature type="region of interest" description="Disordered" evidence="1">
    <location>
        <begin position="129"/>
        <end position="153"/>
    </location>
</feature>
<reference evidence="2" key="1">
    <citation type="journal article" date="2020" name="Stud. Mycol.">
        <title>101 Dothideomycetes genomes: a test case for predicting lifestyles and emergence of pathogens.</title>
        <authorList>
            <person name="Haridas S."/>
            <person name="Albert R."/>
            <person name="Binder M."/>
            <person name="Bloem J."/>
            <person name="Labutti K."/>
            <person name="Salamov A."/>
            <person name="Andreopoulos B."/>
            <person name="Baker S."/>
            <person name="Barry K."/>
            <person name="Bills G."/>
            <person name="Bluhm B."/>
            <person name="Cannon C."/>
            <person name="Castanera R."/>
            <person name="Culley D."/>
            <person name="Daum C."/>
            <person name="Ezra D."/>
            <person name="Gonzalez J."/>
            <person name="Henrissat B."/>
            <person name="Kuo A."/>
            <person name="Liang C."/>
            <person name="Lipzen A."/>
            <person name="Lutzoni F."/>
            <person name="Magnuson J."/>
            <person name="Mondo S."/>
            <person name="Nolan M."/>
            <person name="Ohm R."/>
            <person name="Pangilinan J."/>
            <person name="Park H.-J."/>
            <person name="Ramirez L."/>
            <person name="Alfaro M."/>
            <person name="Sun H."/>
            <person name="Tritt A."/>
            <person name="Yoshinaga Y."/>
            <person name="Zwiers L.-H."/>
            <person name="Turgeon B."/>
            <person name="Goodwin S."/>
            <person name="Spatafora J."/>
            <person name="Crous P."/>
            <person name="Grigoriev I."/>
        </authorList>
    </citation>
    <scope>NUCLEOTIDE SEQUENCE</scope>
    <source>
        <strain evidence="2">CBS 133067</strain>
    </source>
</reference>
<dbReference type="AlphaFoldDB" id="A0A9P4IIH5"/>
<keyword evidence="3" id="KW-1185">Reference proteome</keyword>
<sequence length="153" mass="16829">MGLLKEAVKLGGAYAIVRTGLKEFNKYEENKHSHTGANNNKDLVESSTTSPPPYSQQPSQATRGSFVTADGYVHADYCNGNCGRRCNGTQTNQIDNRNISYMHAAYCSGNCGERCNSAQTNQIDTRDMSYNVGDRGNSSGQSAWNMDEKREKN</sequence>
<evidence type="ECO:0000313" key="2">
    <source>
        <dbReference type="EMBL" id="KAF2102261.1"/>
    </source>
</evidence>
<evidence type="ECO:0000313" key="3">
    <source>
        <dbReference type="Proteomes" id="UP000799772"/>
    </source>
</evidence>